<dbReference type="Pfam" id="PF00501">
    <property type="entry name" value="AMP-binding"/>
    <property type="match status" value="1"/>
</dbReference>
<comment type="similarity">
    <text evidence="1">Belongs to the ATP-dependent AMP-binding enzyme family.</text>
</comment>
<evidence type="ECO:0000313" key="4">
    <source>
        <dbReference type="EMBL" id="SEP82283.1"/>
    </source>
</evidence>
<organism evidence="4 5">
    <name type="scientific">Thalassovita taeanensis</name>
    <dbReference type="NCBI Taxonomy" id="657014"/>
    <lineage>
        <taxon>Bacteria</taxon>
        <taxon>Pseudomonadati</taxon>
        <taxon>Pseudomonadota</taxon>
        <taxon>Alphaproteobacteria</taxon>
        <taxon>Rhodobacterales</taxon>
        <taxon>Roseobacteraceae</taxon>
        <taxon>Thalassovita</taxon>
    </lineage>
</organism>
<keyword evidence="2" id="KW-0436">Ligase</keyword>
<keyword evidence="5" id="KW-1185">Reference proteome</keyword>
<dbReference type="RefSeq" id="WP_090268497.1">
    <property type="nucleotide sequence ID" value="NZ_FOEP01000002.1"/>
</dbReference>
<dbReference type="AlphaFoldDB" id="A0A1H9B0S9"/>
<sequence length="598" mass="63750">MLAHSVTVPQKVLSETRPDGSLVLRSAHPLGPVAETTGAWLHHWAAATPDAVFLAERSGAGWREVTYAQALEMVQTLGAWLLAEGHAERGPLVMLSGNSVDHGLMTLAAQYVGMASVPVAEQYSLIPGAHDRLLYIIEKVKPGLLFVDDAARYGEALALEALAGYPVLTSAPAGAPRPVITMNQALQGGAADVAAAYAAVGPQTLAKILFTSGSTSHPKGVITTHRMMCVNQTQIADAFPVLRARAPKIVDWLPWNHVFGGSHNFNMMLANGGALYIDDGKPTAALFGRSLENMKMHTGTLAFNVPVGFARQLEALRADADLRQAFFTGLEFTFYAGASLPQEIWDGIAEMAREVTGTVPLMVSSWGMTETAPAVLLTHERVTRSGIVGAPLPGTEVRLIPEDEGRYELRVKGPNVMEGYFEDPEKTAESFDTDGFLITGDAVQFVDAQDPDRGLSFAGRISEDFKLTSGTWVRAAALRGQIMTALEGLIGDLVITGHDRSELGVLLFPATPTNGAEGDVISDPALMQDIAARLAVLAESATGSSTRVGRAMVLAEAPSLADHEVTAKGNLNTRKVLTRRAALVQRLYDDTAADVIRV</sequence>
<protein>
    <submittedName>
        <fullName evidence="4">Feruloyl-CoA synthase</fullName>
    </submittedName>
</protein>
<dbReference type="PANTHER" id="PTHR43201">
    <property type="entry name" value="ACYL-COA SYNTHETASE"/>
    <property type="match status" value="1"/>
</dbReference>
<gene>
    <name evidence="4" type="ORF">SAMN04488092_102324</name>
</gene>
<reference evidence="4 5" key="1">
    <citation type="submission" date="2016-10" db="EMBL/GenBank/DDBJ databases">
        <authorList>
            <person name="de Groot N.N."/>
        </authorList>
    </citation>
    <scope>NUCLEOTIDE SEQUENCE [LARGE SCALE GENOMIC DNA]</scope>
    <source>
        <strain evidence="4 5">DSM 22007</strain>
    </source>
</reference>
<dbReference type="InterPro" id="IPR000873">
    <property type="entry name" value="AMP-dep_synth/lig_dom"/>
</dbReference>
<name>A0A1H9B0S9_9RHOB</name>
<dbReference type="PANTHER" id="PTHR43201:SF5">
    <property type="entry name" value="MEDIUM-CHAIN ACYL-COA LIGASE ACSF2, MITOCHONDRIAL"/>
    <property type="match status" value="1"/>
</dbReference>
<dbReference type="STRING" id="657014.SAMN04488092_102324"/>
<proteinExistence type="inferred from homology"/>
<dbReference type="GO" id="GO:0031956">
    <property type="term" value="F:medium-chain fatty acid-CoA ligase activity"/>
    <property type="evidence" value="ECO:0007669"/>
    <property type="project" value="TreeGrafter"/>
</dbReference>
<evidence type="ECO:0000256" key="1">
    <source>
        <dbReference type="ARBA" id="ARBA00006432"/>
    </source>
</evidence>
<dbReference type="EMBL" id="FOEP01000002">
    <property type="protein sequence ID" value="SEP82283.1"/>
    <property type="molecule type" value="Genomic_DNA"/>
</dbReference>
<feature type="domain" description="AMP-dependent synthetase/ligase" evidence="3">
    <location>
        <begin position="42"/>
        <end position="421"/>
    </location>
</feature>
<dbReference type="GO" id="GO:0006631">
    <property type="term" value="P:fatty acid metabolic process"/>
    <property type="evidence" value="ECO:0007669"/>
    <property type="project" value="TreeGrafter"/>
</dbReference>
<dbReference type="Proteomes" id="UP000198634">
    <property type="component" value="Unassembled WGS sequence"/>
</dbReference>
<dbReference type="Gene3D" id="3.40.50.12780">
    <property type="entry name" value="N-terminal domain of ligase-like"/>
    <property type="match status" value="1"/>
</dbReference>
<dbReference type="Pfam" id="PF23562">
    <property type="entry name" value="AMP-binding_C_3"/>
    <property type="match status" value="1"/>
</dbReference>
<dbReference type="SUPFAM" id="SSF56801">
    <property type="entry name" value="Acetyl-CoA synthetase-like"/>
    <property type="match status" value="1"/>
</dbReference>
<evidence type="ECO:0000256" key="2">
    <source>
        <dbReference type="ARBA" id="ARBA00022598"/>
    </source>
</evidence>
<dbReference type="PROSITE" id="PS00455">
    <property type="entry name" value="AMP_BINDING"/>
    <property type="match status" value="1"/>
</dbReference>
<dbReference type="OrthoDB" id="9803968at2"/>
<evidence type="ECO:0000313" key="5">
    <source>
        <dbReference type="Proteomes" id="UP000198634"/>
    </source>
</evidence>
<dbReference type="InterPro" id="IPR020845">
    <property type="entry name" value="AMP-binding_CS"/>
</dbReference>
<accession>A0A1H9B0S9</accession>
<dbReference type="InterPro" id="IPR042099">
    <property type="entry name" value="ANL_N_sf"/>
</dbReference>
<evidence type="ECO:0000259" key="3">
    <source>
        <dbReference type="Pfam" id="PF00501"/>
    </source>
</evidence>